<evidence type="ECO:0000313" key="1">
    <source>
        <dbReference type="EnsemblPlants" id="MELO3C033977.2.1"/>
    </source>
</evidence>
<dbReference type="AlphaFoldDB" id="A0A9I9EHS6"/>
<protein>
    <submittedName>
        <fullName evidence="1">Uncharacterized protein</fullName>
    </submittedName>
</protein>
<sequence>MSLAQGKADFPKRRIPTYLGPPSFRSLTDQDSLQWGNLLLCGSLNRLERMSWKLIGPMLPSFLFVGALKWAFSL</sequence>
<dbReference type="Gramene" id="MELO3C033977.2.1">
    <property type="protein sequence ID" value="MELO3C033977.2.1"/>
    <property type="gene ID" value="MELO3C033977.2"/>
</dbReference>
<accession>A0A9I9EHS6</accession>
<organism evidence="1">
    <name type="scientific">Cucumis melo</name>
    <name type="common">Muskmelon</name>
    <dbReference type="NCBI Taxonomy" id="3656"/>
    <lineage>
        <taxon>Eukaryota</taxon>
        <taxon>Viridiplantae</taxon>
        <taxon>Streptophyta</taxon>
        <taxon>Embryophyta</taxon>
        <taxon>Tracheophyta</taxon>
        <taxon>Spermatophyta</taxon>
        <taxon>Magnoliopsida</taxon>
        <taxon>eudicotyledons</taxon>
        <taxon>Gunneridae</taxon>
        <taxon>Pentapetalae</taxon>
        <taxon>rosids</taxon>
        <taxon>fabids</taxon>
        <taxon>Cucurbitales</taxon>
        <taxon>Cucurbitaceae</taxon>
        <taxon>Benincaseae</taxon>
        <taxon>Cucumis</taxon>
    </lineage>
</organism>
<dbReference type="EnsemblPlants" id="MELO3C033977.2.1">
    <property type="protein sequence ID" value="MELO3C033977.2.1"/>
    <property type="gene ID" value="MELO3C033977.2"/>
</dbReference>
<reference evidence="1" key="1">
    <citation type="submission" date="2023-03" db="UniProtKB">
        <authorList>
            <consortium name="EnsemblPlants"/>
        </authorList>
    </citation>
    <scope>IDENTIFICATION</scope>
</reference>
<proteinExistence type="predicted"/>
<name>A0A9I9EHS6_CUCME</name>